<name>A0ABT3RX68_9BACT</name>
<evidence type="ECO:0000313" key="1">
    <source>
        <dbReference type="EMBL" id="MCX2746151.1"/>
    </source>
</evidence>
<keyword evidence="2" id="KW-1185">Reference proteome</keyword>
<comment type="caution">
    <text evidence="1">The sequence shown here is derived from an EMBL/GenBank/DDBJ whole genome shotgun (WGS) entry which is preliminary data.</text>
</comment>
<proteinExistence type="predicted"/>
<accession>A0ABT3RX68</accession>
<dbReference type="EMBL" id="JAPFQN010000016">
    <property type="protein sequence ID" value="MCX2746151.1"/>
    <property type="molecule type" value="Genomic_DNA"/>
</dbReference>
<dbReference type="RefSeq" id="WP_266058870.1">
    <property type="nucleotide sequence ID" value="NZ_JAPFQN010000016.1"/>
</dbReference>
<reference evidence="1 2" key="1">
    <citation type="submission" date="2022-11" db="EMBL/GenBank/DDBJ databases">
        <title>The characterization of three novel Bacteroidetes species and genomic analysis of their roles in tidal elemental geochemical cycles.</title>
        <authorList>
            <person name="Ma K."/>
        </authorList>
    </citation>
    <scope>NUCLEOTIDE SEQUENCE [LARGE SCALE GENOMIC DNA]</scope>
    <source>
        <strain evidence="1 2">M17</strain>
    </source>
</reference>
<sequence>MFFIFTGNKLYETPDIIYSDNQRRIEIVETAPGMGMSKTIFLINEGRFLEKKEKIEDFGYDNKPSYNIDVFLNDKNQLRIVGQLNEFQRIDKTIN</sequence>
<gene>
    <name evidence="1" type="ORF">OO013_19890</name>
</gene>
<protein>
    <submittedName>
        <fullName evidence="1">Uncharacterized protein</fullName>
    </submittedName>
</protein>
<organism evidence="1 2">
    <name type="scientific">Mangrovivirga halotolerans</name>
    <dbReference type="NCBI Taxonomy" id="2993936"/>
    <lineage>
        <taxon>Bacteria</taxon>
        <taxon>Pseudomonadati</taxon>
        <taxon>Bacteroidota</taxon>
        <taxon>Cytophagia</taxon>
        <taxon>Cytophagales</taxon>
        <taxon>Mangrovivirgaceae</taxon>
        <taxon>Mangrovivirga</taxon>
    </lineage>
</organism>
<evidence type="ECO:0000313" key="2">
    <source>
        <dbReference type="Proteomes" id="UP001209885"/>
    </source>
</evidence>
<dbReference type="Proteomes" id="UP001209885">
    <property type="component" value="Unassembled WGS sequence"/>
</dbReference>